<dbReference type="PANTHER" id="PTHR47027">
    <property type="entry name" value="REVERSE TRANSCRIPTASE DOMAIN-CONTAINING PROTEIN"/>
    <property type="match status" value="1"/>
</dbReference>
<keyword evidence="2" id="KW-0540">Nuclease</keyword>
<dbReference type="PANTHER" id="PTHR47027:SF29">
    <property type="entry name" value="C2H2-TYPE DOMAIN-CONTAINING PROTEIN"/>
    <property type="match status" value="1"/>
</dbReference>
<evidence type="ECO:0000313" key="2">
    <source>
        <dbReference type="EMBL" id="GBP55206.1"/>
    </source>
</evidence>
<protein>
    <submittedName>
        <fullName evidence="2">Retrovirus-related Pol polyprotein from type-2 retrotransposable element R2DM Endonuclease</fullName>
    </submittedName>
</protein>
<dbReference type="OrthoDB" id="410104at2759"/>
<dbReference type="PROSITE" id="PS50878">
    <property type="entry name" value="RT_POL"/>
    <property type="match status" value="1"/>
</dbReference>
<dbReference type="SUPFAM" id="SSF56672">
    <property type="entry name" value="DNA/RNA polymerases"/>
    <property type="match status" value="1"/>
</dbReference>
<feature type="domain" description="Reverse transcriptase" evidence="1">
    <location>
        <begin position="1"/>
        <end position="229"/>
    </location>
</feature>
<evidence type="ECO:0000259" key="1">
    <source>
        <dbReference type="PROSITE" id="PS50878"/>
    </source>
</evidence>
<dbReference type="InterPro" id="IPR043502">
    <property type="entry name" value="DNA/RNA_pol_sf"/>
</dbReference>
<reference evidence="2 3" key="1">
    <citation type="journal article" date="2019" name="Commun. Biol.">
        <title>The bagworm genome reveals a unique fibroin gene that provides high tensile strength.</title>
        <authorList>
            <person name="Kono N."/>
            <person name="Nakamura H."/>
            <person name="Ohtoshi R."/>
            <person name="Tomita M."/>
            <person name="Numata K."/>
            <person name="Arakawa K."/>
        </authorList>
    </citation>
    <scope>NUCLEOTIDE SEQUENCE [LARGE SCALE GENOMIC DNA]</scope>
</reference>
<evidence type="ECO:0000313" key="3">
    <source>
        <dbReference type="Proteomes" id="UP000299102"/>
    </source>
</evidence>
<keyword evidence="2" id="KW-0255">Endonuclease</keyword>
<dbReference type="InterPro" id="IPR043128">
    <property type="entry name" value="Rev_trsase/Diguanyl_cyclase"/>
</dbReference>
<name>A0A4C1WUJ6_EUMVA</name>
<dbReference type="AlphaFoldDB" id="A0A4C1WUJ6"/>
<dbReference type="Proteomes" id="UP000299102">
    <property type="component" value="Unassembled WGS sequence"/>
</dbReference>
<proteinExistence type="predicted"/>
<dbReference type="InterPro" id="IPR000477">
    <property type="entry name" value="RT_dom"/>
</dbReference>
<dbReference type="Gene3D" id="3.30.70.270">
    <property type="match status" value="1"/>
</dbReference>
<gene>
    <name evidence="2" type="primary">pol</name>
    <name evidence="2" type="ORF">EVAR_36788_1</name>
</gene>
<accession>A0A4C1WUJ6</accession>
<dbReference type="GO" id="GO:0071897">
    <property type="term" value="P:DNA biosynthetic process"/>
    <property type="evidence" value="ECO:0007669"/>
    <property type="project" value="UniProtKB-ARBA"/>
</dbReference>
<dbReference type="Pfam" id="PF00078">
    <property type="entry name" value="RVT_1"/>
    <property type="match status" value="1"/>
</dbReference>
<dbReference type="GO" id="GO:0004519">
    <property type="term" value="F:endonuclease activity"/>
    <property type="evidence" value="ECO:0007669"/>
    <property type="project" value="UniProtKB-KW"/>
</dbReference>
<keyword evidence="3" id="KW-1185">Reference proteome</keyword>
<dbReference type="EMBL" id="BGZK01000663">
    <property type="protein sequence ID" value="GBP55206.1"/>
    <property type="molecule type" value="Genomic_DNA"/>
</dbReference>
<organism evidence="2 3">
    <name type="scientific">Eumeta variegata</name>
    <name type="common">Bagworm moth</name>
    <name type="synonym">Eumeta japonica</name>
    <dbReference type="NCBI Taxonomy" id="151549"/>
    <lineage>
        <taxon>Eukaryota</taxon>
        <taxon>Metazoa</taxon>
        <taxon>Ecdysozoa</taxon>
        <taxon>Arthropoda</taxon>
        <taxon>Hexapoda</taxon>
        <taxon>Insecta</taxon>
        <taxon>Pterygota</taxon>
        <taxon>Neoptera</taxon>
        <taxon>Endopterygota</taxon>
        <taxon>Lepidoptera</taxon>
        <taxon>Glossata</taxon>
        <taxon>Ditrysia</taxon>
        <taxon>Tineoidea</taxon>
        <taxon>Psychidae</taxon>
        <taxon>Oiketicinae</taxon>
        <taxon>Eumeta</taxon>
    </lineage>
</organism>
<comment type="caution">
    <text evidence="2">The sequence shown here is derived from an EMBL/GenBank/DDBJ whole genome shotgun (WGS) entry which is preliminary data.</text>
</comment>
<sequence>MKTKSEKNKNEKLTAKRLSIVKVATDFYKKLYTETDSTLPAEEEKEIYEEEIPCILKSEVIKAIQSQKSGKAPGDDKLSNKILKQSSIEICRFVTSLFNEILVTEQIPTQWTKSTIILLHKKGDKNEQGEEFGIEKGVRQGDPLSPKLFIAVLEDIFRNLDWEHFEINIKGSNLNHLRFADDIILFAEKPGTLQTMLQQLDGESKKAGLCMNLTKTKLMTNAVKENIVIGEETQDSAVSKATGINGFAYLPLEGCTLIFCLAENLAPKAVALETFQSNRSAKVTRRELPSSSVDIRKSGTCNYVSDSGVKPTKAGFIAEPLG</sequence>
<keyword evidence="2" id="KW-0378">Hydrolase</keyword>